<dbReference type="Proteomes" id="UP000054248">
    <property type="component" value="Unassembled WGS sequence"/>
</dbReference>
<name>A0A0C3QJI9_9AGAM</name>
<dbReference type="Pfam" id="PF04139">
    <property type="entry name" value="Rad9"/>
    <property type="match status" value="1"/>
</dbReference>
<dbReference type="OrthoDB" id="60092at2759"/>
<feature type="compositionally biased region" description="Polar residues" evidence="1">
    <location>
        <begin position="295"/>
        <end position="309"/>
    </location>
</feature>
<dbReference type="InterPro" id="IPR046938">
    <property type="entry name" value="DNA_clamp_sf"/>
</dbReference>
<dbReference type="STRING" id="1051891.A0A0C3QJI9"/>
<gene>
    <name evidence="2" type="ORF">M407DRAFT_213536</name>
</gene>
<proteinExistence type="predicted"/>
<dbReference type="InterPro" id="IPR007268">
    <property type="entry name" value="Rad9/Ddc1"/>
</dbReference>
<accession>A0A0C3QJI9</accession>
<dbReference type="GO" id="GO:0071479">
    <property type="term" value="P:cellular response to ionizing radiation"/>
    <property type="evidence" value="ECO:0007669"/>
    <property type="project" value="TreeGrafter"/>
</dbReference>
<dbReference type="EMBL" id="KN822954">
    <property type="protein sequence ID" value="KIO32475.1"/>
    <property type="molecule type" value="Genomic_DNA"/>
</dbReference>
<sequence>FTRALAALIKYGEDLDIYATPEYLAISTTNSSKSAYGRWRVAPEFFEKYRIGADAIRKEIGRSQIDVDEDAIEESMYSILKNHGADKNVERCEIAIVPGRSPDSTPQASGTTASSGADHFSSILVIRLHCKYGVKKTHRLSLSPPSPLLAPNLPVTSTQSSVVVGPRAVKDLMDHFNLTKAKGGRAAGLRLIWEWGADEVNVKSSAGLLGGPTDSQIATSISVDAEEFDQYEVPAAPVCFGFELKEFLAAIILADNLSLQLNLAFTDAGAPLAITIESDALEALFVVATKDMSGKGSTNSNQPTTSAAANSRKRAGQDDTEPQ</sequence>
<evidence type="ECO:0000313" key="2">
    <source>
        <dbReference type="EMBL" id="KIO32475.1"/>
    </source>
</evidence>
<dbReference type="AlphaFoldDB" id="A0A0C3QJI9"/>
<keyword evidence="3" id="KW-1185">Reference proteome</keyword>
<dbReference type="GO" id="GO:0031573">
    <property type="term" value="P:mitotic intra-S DNA damage checkpoint signaling"/>
    <property type="evidence" value="ECO:0007669"/>
    <property type="project" value="TreeGrafter"/>
</dbReference>
<dbReference type="SUPFAM" id="SSF55979">
    <property type="entry name" value="DNA clamp"/>
    <property type="match status" value="1"/>
</dbReference>
<feature type="non-terminal residue" evidence="2">
    <location>
        <position position="323"/>
    </location>
</feature>
<dbReference type="Gene3D" id="3.70.10.10">
    <property type="match status" value="1"/>
</dbReference>
<dbReference type="GO" id="GO:0000076">
    <property type="term" value="P:DNA replication checkpoint signaling"/>
    <property type="evidence" value="ECO:0007669"/>
    <property type="project" value="TreeGrafter"/>
</dbReference>
<evidence type="ECO:0000313" key="3">
    <source>
        <dbReference type="Proteomes" id="UP000054248"/>
    </source>
</evidence>
<organism evidence="2 3">
    <name type="scientific">Tulasnella calospora MUT 4182</name>
    <dbReference type="NCBI Taxonomy" id="1051891"/>
    <lineage>
        <taxon>Eukaryota</taxon>
        <taxon>Fungi</taxon>
        <taxon>Dikarya</taxon>
        <taxon>Basidiomycota</taxon>
        <taxon>Agaricomycotina</taxon>
        <taxon>Agaricomycetes</taxon>
        <taxon>Cantharellales</taxon>
        <taxon>Tulasnellaceae</taxon>
        <taxon>Tulasnella</taxon>
    </lineage>
</organism>
<protein>
    <submittedName>
        <fullName evidence="2">Uncharacterized protein</fullName>
    </submittedName>
</protein>
<reference evidence="3" key="2">
    <citation type="submission" date="2015-01" db="EMBL/GenBank/DDBJ databases">
        <title>Evolutionary Origins and Diversification of the Mycorrhizal Mutualists.</title>
        <authorList>
            <consortium name="DOE Joint Genome Institute"/>
            <consortium name="Mycorrhizal Genomics Consortium"/>
            <person name="Kohler A."/>
            <person name="Kuo A."/>
            <person name="Nagy L.G."/>
            <person name="Floudas D."/>
            <person name="Copeland A."/>
            <person name="Barry K.W."/>
            <person name="Cichocki N."/>
            <person name="Veneault-Fourrey C."/>
            <person name="LaButti K."/>
            <person name="Lindquist E.A."/>
            <person name="Lipzen A."/>
            <person name="Lundell T."/>
            <person name="Morin E."/>
            <person name="Murat C."/>
            <person name="Riley R."/>
            <person name="Ohm R."/>
            <person name="Sun H."/>
            <person name="Tunlid A."/>
            <person name="Henrissat B."/>
            <person name="Grigoriev I.V."/>
            <person name="Hibbett D.S."/>
            <person name="Martin F."/>
        </authorList>
    </citation>
    <scope>NUCLEOTIDE SEQUENCE [LARGE SCALE GENOMIC DNA]</scope>
    <source>
        <strain evidence="3">MUT 4182</strain>
    </source>
</reference>
<feature type="region of interest" description="Disordered" evidence="1">
    <location>
        <begin position="292"/>
        <end position="323"/>
    </location>
</feature>
<feature type="non-terminal residue" evidence="2">
    <location>
        <position position="1"/>
    </location>
</feature>
<dbReference type="GO" id="GO:0006281">
    <property type="term" value="P:DNA repair"/>
    <property type="evidence" value="ECO:0007669"/>
    <property type="project" value="TreeGrafter"/>
</dbReference>
<dbReference type="HOGENOM" id="CLU_954911_0_0_1"/>
<reference evidence="2 3" key="1">
    <citation type="submission" date="2014-04" db="EMBL/GenBank/DDBJ databases">
        <authorList>
            <consortium name="DOE Joint Genome Institute"/>
            <person name="Kuo A."/>
            <person name="Girlanda M."/>
            <person name="Perotto S."/>
            <person name="Kohler A."/>
            <person name="Nagy L.G."/>
            <person name="Floudas D."/>
            <person name="Copeland A."/>
            <person name="Barry K.W."/>
            <person name="Cichocki N."/>
            <person name="Veneault-Fourrey C."/>
            <person name="LaButti K."/>
            <person name="Lindquist E.A."/>
            <person name="Lipzen A."/>
            <person name="Lundell T."/>
            <person name="Morin E."/>
            <person name="Murat C."/>
            <person name="Sun H."/>
            <person name="Tunlid A."/>
            <person name="Henrissat B."/>
            <person name="Grigoriev I.V."/>
            <person name="Hibbett D.S."/>
            <person name="Martin F."/>
            <person name="Nordberg H.P."/>
            <person name="Cantor M.N."/>
            <person name="Hua S.X."/>
        </authorList>
    </citation>
    <scope>NUCLEOTIDE SEQUENCE [LARGE SCALE GENOMIC DNA]</scope>
    <source>
        <strain evidence="2 3">MUT 4182</strain>
    </source>
</reference>
<dbReference type="GO" id="GO:0030896">
    <property type="term" value="C:checkpoint clamp complex"/>
    <property type="evidence" value="ECO:0007669"/>
    <property type="project" value="InterPro"/>
</dbReference>
<dbReference type="PANTHER" id="PTHR15237">
    <property type="entry name" value="DNA REPAIR PROTEIN RAD9"/>
    <property type="match status" value="1"/>
</dbReference>
<evidence type="ECO:0000256" key="1">
    <source>
        <dbReference type="SAM" id="MobiDB-lite"/>
    </source>
</evidence>
<dbReference type="PANTHER" id="PTHR15237:SF0">
    <property type="entry name" value="CELL CYCLE CHECKPOINT CONTROL PROTEIN"/>
    <property type="match status" value="1"/>
</dbReference>